<dbReference type="AlphaFoldDB" id="A0A8T7M8J2"/>
<evidence type="ECO:0000313" key="7">
    <source>
        <dbReference type="EMBL" id="WJW68389.1"/>
    </source>
</evidence>
<dbReference type="InterPro" id="IPR036390">
    <property type="entry name" value="WH_DNA-bd_sf"/>
</dbReference>
<dbReference type="Pfam" id="PF00126">
    <property type="entry name" value="HTH_1"/>
    <property type="match status" value="1"/>
</dbReference>
<dbReference type="InterPro" id="IPR000847">
    <property type="entry name" value="LysR_HTH_N"/>
</dbReference>
<dbReference type="GO" id="GO:0003700">
    <property type="term" value="F:DNA-binding transcription factor activity"/>
    <property type="evidence" value="ECO:0007669"/>
    <property type="project" value="InterPro"/>
</dbReference>
<reference evidence="6 8" key="1">
    <citation type="submission" date="2020-06" db="EMBL/GenBank/DDBJ databases">
        <title>Anoxygenic phototrophic Chloroflexota member uses a Type I reaction center.</title>
        <authorList>
            <person name="Tsuji J.M."/>
            <person name="Shaw N.A."/>
            <person name="Nagashima S."/>
            <person name="Venkiteswaran J."/>
            <person name="Schiff S.L."/>
            <person name="Hanada S."/>
            <person name="Tank M."/>
            <person name="Neufeld J.D."/>
        </authorList>
    </citation>
    <scope>NUCLEOTIDE SEQUENCE [LARGE SCALE GENOMIC DNA]</scope>
    <source>
        <strain evidence="6">L227-S17</strain>
    </source>
</reference>
<dbReference type="GO" id="GO:0000976">
    <property type="term" value="F:transcription cis-regulatory region binding"/>
    <property type="evidence" value="ECO:0007669"/>
    <property type="project" value="TreeGrafter"/>
</dbReference>
<proteinExistence type="inferred from homology"/>
<dbReference type="SUPFAM" id="SSF46785">
    <property type="entry name" value="Winged helix' DNA-binding domain"/>
    <property type="match status" value="1"/>
</dbReference>
<evidence type="ECO:0000256" key="2">
    <source>
        <dbReference type="ARBA" id="ARBA00023015"/>
    </source>
</evidence>
<keyword evidence="4" id="KW-0804">Transcription</keyword>
<dbReference type="EMBL" id="CP128400">
    <property type="protein sequence ID" value="WJW68389.1"/>
    <property type="molecule type" value="Genomic_DNA"/>
</dbReference>
<evidence type="ECO:0000256" key="1">
    <source>
        <dbReference type="ARBA" id="ARBA00009437"/>
    </source>
</evidence>
<keyword evidence="3" id="KW-0238">DNA-binding</keyword>
<feature type="domain" description="HTH lysR-type" evidence="5">
    <location>
        <begin position="4"/>
        <end position="61"/>
    </location>
</feature>
<evidence type="ECO:0000313" key="8">
    <source>
        <dbReference type="Proteomes" id="UP000521676"/>
    </source>
</evidence>
<dbReference type="FunFam" id="1.10.10.10:FF:000001">
    <property type="entry name" value="LysR family transcriptional regulator"/>
    <property type="match status" value="1"/>
</dbReference>
<evidence type="ECO:0000313" key="9">
    <source>
        <dbReference type="Proteomes" id="UP001431572"/>
    </source>
</evidence>
<dbReference type="PANTHER" id="PTHR30126">
    <property type="entry name" value="HTH-TYPE TRANSCRIPTIONAL REGULATOR"/>
    <property type="match status" value="1"/>
</dbReference>
<protein>
    <submittedName>
        <fullName evidence="6">LysR family transcriptional regulator</fullName>
    </submittedName>
</protein>
<dbReference type="RefSeq" id="WP_341470294.1">
    <property type="nucleotide sequence ID" value="NZ_CP128400.1"/>
</dbReference>
<name>A0A8T7M8J2_9CHLR</name>
<comment type="similarity">
    <text evidence="1">Belongs to the LysR transcriptional regulatory family.</text>
</comment>
<dbReference type="PANTHER" id="PTHR30126:SF40">
    <property type="entry name" value="HTH-TYPE TRANSCRIPTIONAL REGULATOR GLTR"/>
    <property type="match status" value="1"/>
</dbReference>
<evidence type="ECO:0000313" key="6">
    <source>
        <dbReference type="EMBL" id="NWJ48455.1"/>
    </source>
</evidence>
<gene>
    <name evidence="6" type="ORF">HXX08_21575</name>
    <name evidence="7" type="ORF">OZ401_003999</name>
</gene>
<dbReference type="Proteomes" id="UP001431572">
    <property type="component" value="Chromosome 2"/>
</dbReference>
<accession>A0A8T7M8J2</accession>
<dbReference type="InterPro" id="IPR005119">
    <property type="entry name" value="LysR_subst-bd"/>
</dbReference>
<dbReference type="EMBL" id="JACATZ010000003">
    <property type="protein sequence ID" value="NWJ48455.1"/>
    <property type="molecule type" value="Genomic_DNA"/>
</dbReference>
<dbReference type="InterPro" id="IPR036388">
    <property type="entry name" value="WH-like_DNA-bd_sf"/>
</dbReference>
<dbReference type="Gene3D" id="3.40.190.290">
    <property type="match status" value="1"/>
</dbReference>
<dbReference type="Proteomes" id="UP000521676">
    <property type="component" value="Unassembled WGS sequence"/>
</dbReference>
<dbReference type="PROSITE" id="PS50931">
    <property type="entry name" value="HTH_LYSR"/>
    <property type="match status" value="1"/>
</dbReference>
<dbReference type="PRINTS" id="PR00039">
    <property type="entry name" value="HTHLYSR"/>
</dbReference>
<dbReference type="Gene3D" id="1.10.10.10">
    <property type="entry name" value="Winged helix-like DNA-binding domain superfamily/Winged helix DNA-binding domain"/>
    <property type="match status" value="1"/>
</dbReference>
<sequence length="314" mass="34549">MLSLDLQKLQIFCEVARQRSFTRAAEALYLTQPTVSQQVQALERQIGVRLFERLAKEVYLTEAGKVLYSKAVNLLSQAQETEQAVREAAGISAGSLDLGVGVTLATYVLPELLRRFKMSYNSPSNGAVKFEIALGNTEALAQKLLKNEVDLALVGTPMEPHPLLEIHPFLEDKLIMICSPSDVWAAEGRSSVNLSEIGNRTMLVRERGSALQAFASQMLEVAHTQAENYLVMANLEAIKRSVEIGLGVAIVPALSVRRELESSRLHVMDIDGAKVGRTFVYAHHKDKELTRPARAFLEVIKAYAGYSIPAEAEA</sequence>
<keyword evidence="2" id="KW-0805">Transcription regulation</keyword>
<evidence type="ECO:0000256" key="4">
    <source>
        <dbReference type="ARBA" id="ARBA00023163"/>
    </source>
</evidence>
<keyword evidence="9" id="KW-1185">Reference proteome</keyword>
<reference evidence="7" key="2">
    <citation type="journal article" date="2024" name="Nature">
        <title>Anoxygenic phototroph of the Chloroflexota uses a type I reaction centre.</title>
        <authorList>
            <person name="Tsuji J.M."/>
            <person name="Shaw N.A."/>
            <person name="Nagashima S."/>
            <person name="Venkiteswaran J.J."/>
            <person name="Schiff S.L."/>
            <person name="Watanabe T."/>
            <person name="Fukui M."/>
            <person name="Hanada S."/>
            <person name="Tank M."/>
            <person name="Neufeld J.D."/>
        </authorList>
    </citation>
    <scope>NUCLEOTIDE SEQUENCE</scope>
    <source>
        <strain evidence="7">L227-S17</strain>
    </source>
</reference>
<evidence type="ECO:0000259" key="5">
    <source>
        <dbReference type="PROSITE" id="PS50931"/>
    </source>
</evidence>
<evidence type="ECO:0000256" key="3">
    <source>
        <dbReference type="ARBA" id="ARBA00023125"/>
    </source>
</evidence>
<dbReference type="Pfam" id="PF03466">
    <property type="entry name" value="LysR_substrate"/>
    <property type="match status" value="1"/>
</dbReference>
<organism evidence="6 8">
    <name type="scientific">Candidatus Chlorohelix allophototropha</name>
    <dbReference type="NCBI Taxonomy" id="3003348"/>
    <lineage>
        <taxon>Bacteria</taxon>
        <taxon>Bacillati</taxon>
        <taxon>Chloroflexota</taxon>
        <taxon>Chloroflexia</taxon>
        <taxon>Candidatus Chloroheliales</taxon>
        <taxon>Candidatus Chloroheliaceae</taxon>
        <taxon>Candidatus Chlorohelix</taxon>
    </lineage>
</organism>
<dbReference type="SUPFAM" id="SSF53850">
    <property type="entry name" value="Periplasmic binding protein-like II"/>
    <property type="match status" value="1"/>
</dbReference>